<dbReference type="SUPFAM" id="SSF53720">
    <property type="entry name" value="ALDH-like"/>
    <property type="match status" value="1"/>
</dbReference>
<keyword evidence="7" id="KW-1185">Reference proteome</keyword>
<dbReference type="EMBL" id="QEWV01000001">
    <property type="protein sequence ID" value="PWD94296.1"/>
    <property type="molecule type" value="Genomic_DNA"/>
</dbReference>
<comment type="similarity">
    <text evidence="1">Belongs to the aldehyde dehydrogenase family.</text>
</comment>
<reference evidence="4" key="1">
    <citation type="journal article" date="2018" name="Genome Announc.">
        <title>Ignatzschineria cameli sp. nov., isolated from necrotic foot tissue of dromedaries (Camelus dromedarius) and associated maggots (Wohlfahrtia species) in Dubai.</title>
        <authorList>
            <person name="Tsang C.C."/>
            <person name="Tang J.Y."/>
            <person name="Fong J.Y."/>
            <person name="Kinne J."/>
            <person name="Lee H.H."/>
            <person name="Joseph M."/>
            <person name="Jose S."/>
            <person name="Schuster R.K."/>
            <person name="Tang Y."/>
            <person name="Sivakumar S."/>
            <person name="Chen J.H."/>
            <person name="Teng J.L."/>
            <person name="Lau S.K."/>
            <person name="Wernery U."/>
            <person name="Woo P.C."/>
        </authorList>
    </citation>
    <scope>NUCLEOTIDE SEQUENCE</scope>
    <source>
        <strain evidence="4">UAE-HKU57</strain>
        <strain evidence="5">UAE-HKU58</strain>
    </source>
</reference>
<evidence type="ECO:0000313" key="7">
    <source>
        <dbReference type="Proteomes" id="UP000245217"/>
    </source>
</evidence>
<dbReference type="FunFam" id="3.40.309.10:FF:000004">
    <property type="entry name" value="Succinate-semialdehyde dehydrogenase I"/>
    <property type="match status" value="1"/>
</dbReference>
<feature type="domain" description="Aldehyde dehydrogenase" evidence="3">
    <location>
        <begin position="3"/>
        <end position="457"/>
    </location>
</feature>
<evidence type="ECO:0000313" key="6">
    <source>
        <dbReference type="Proteomes" id="UP000245059"/>
    </source>
</evidence>
<evidence type="ECO:0000256" key="2">
    <source>
        <dbReference type="ARBA" id="ARBA00023002"/>
    </source>
</evidence>
<dbReference type="InterPro" id="IPR016161">
    <property type="entry name" value="Ald_DH/histidinol_DH"/>
</dbReference>
<dbReference type="RefSeq" id="WP_109200887.1">
    <property type="nucleotide sequence ID" value="NZ_QEWS01000001.1"/>
</dbReference>
<proteinExistence type="inferred from homology"/>
<dbReference type="PROSITE" id="PS00070">
    <property type="entry name" value="ALDEHYDE_DEHYDR_CYS"/>
    <property type="match status" value="1"/>
</dbReference>
<dbReference type="PANTHER" id="PTHR43353">
    <property type="entry name" value="SUCCINATE-SEMIALDEHYDE DEHYDROGENASE, MITOCHONDRIAL"/>
    <property type="match status" value="1"/>
</dbReference>
<dbReference type="InterPro" id="IPR015590">
    <property type="entry name" value="Aldehyde_DH_dom"/>
</dbReference>
<dbReference type="AlphaFoldDB" id="A0A2U2ARI9"/>
<name>A0A2U2ARI9_9GAMM</name>
<dbReference type="Proteomes" id="UP000245217">
    <property type="component" value="Unassembled WGS sequence"/>
</dbReference>
<evidence type="ECO:0000256" key="1">
    <source>
        <dbReference type="ARBA" id="ARBA00009986"/>
    </source>
</evidence>
<sequence>MSNTIDVRNPATGELIATIPADSQESINAKLKAGYEAFKTFSKTTAYERATLLNRWAELILEHQEELAEIMTKENGKPLKESRGEAAYTASYLTWFAEEAKRLYGRTIPANSTNKRLLVTRQGVGLVAAITPWNFPAAMMTRKAGPALAAGCTFIVKPAEDTPLTMIRLLELAHEAGIPKDVIQIVNGRGADVGPLFTNSPYVRKITFTGSTPVGKQLIKESADTVKHVSMELGGHAPFIVCEDADIDYAVTQAIASKFRNAGQTCVCANRFLVHESVIDEFSEKFAQAAKALKVGNGLEEGVDVGPVINKKGFDKITAQIEDATAKGAKILAGGTTFFDDEKGFYFVHPTVLSNVTLEMNIMQEETFGPVAPITPFKSDAEAVEIANSTPFGLAAYFFTNNYKRGIYFQEHLDFGILGWNDGLPSTAQAPFGGMKESGIGSEGGTEGIEPYLETKFLSIAGL</sequence>
<keyword evidence="2" id="KW-0560">Oxidoreductase</keyword>
<dbReference type="InterPro" id="IPR010102">
    <property type="entry name" value="Succ_semiAld_DH"/>
</dbReference>
<evidence type="ECO:0000313" key="5">
    <source>
        <dbReference type="EMBL" id="PWD94296.1"/>
    </source>
</evidence>
<dbReference type="InterPro" id="IPR016163">
    <property type="entry name" value="Ald_DH_C"/>
</dbReference>
<dbReference type="Gene3D" id="3.40.309.10">
    <property type="entry name" value="Aldehyde Dehydrogenase, Chain A, domain 2"/>
    <property type="match status" value="1"/>
</dbReference>
<dbReference type="EMBL" id="QEWW01000002">
    <property type="protein sequence ID" value="PWD86886.1"/>
    <property type="molecule type" value="Genomic_DNA"/>
</dbReference>
<dbReference type="Pfam" id="PF00171">
    <property type="entry name" value="Aldedh"/>
    <property type="match status" value="1"/>
</dbReference>
<dbReference type="Proteomes" id="UP000245059">
    <property type="component" value="Unassembled WGS sequence"/>
</dbReference>
<dbReference type="GO" id="GO:0004777">
    <property type="term" value="F:succinate-semialdehyde dehydrogenase (NAD+) activity"/>
    <property type="evidence" value="ECO:0007669"/>
    <property type="project" value="TreeGrafter"/>
</dbReference>
<dbReference type="NCBIfam" id="TIGR01780">
    <property type="entry name" value="SSADH"/>
    <property type="match status" value="1"/>
</dbReference>
<evidence type="ECO:0000259" key="3">
    <source>
        <dbReference type="Pfam" id="PF00171"/>
    </source>
</evidence>
<organism evidence="4 6">
    <name type="scientific">Ignatzschineria cameli</name>
    <dbReference type="NCBI Taxonomy" id="2182793"/>
    <lineage>
        <taxon>Bacteria</taxon>
        <taxon>Pseudomonadati</taxon>
        <taxon>Pseudomonadota</taxon>
        <taxon>Gammaproteobacteria</taxon>
        <taxon>Cardiobacteriales</taxon>
        <taxon>Ignatzschineriaceae</taxon>
        <taxon>Ignatzschineria</taxon>
    </lineage>
</organism>
<dbReference type="GO" id="GO:0009450">
    <property type="term" value="P:gamma-aminobutyric acid catabolic process"/>
    <property type="evidence" value="ECO:0007669"/>
    <property type="project" value="InterPro"/>
</dbReference>
<evidence type="ECO:0000313" key="4">
    <source>
        <dbReference type="EMBL" id="PWD86886.1"/>
    </source>
</evidence>
<gene>
    <name evidence="4" type="ORF">DC077_03470</name>
    <name evidence="5" type="ORF">DC078_01780</name>
</gene>
<comment type="caution">
    <text evidence="4">The sequence shown here is derived from an EMBL/GenBank/DDBJ whole genome shotgun (WGS) entry which is preliminary data.</text>
</comment>
<dbReference type="PANTHER" id="PTHR43353:SF5">
    <property type="entry name" value="SUCCINATE-SEMIALDEHYDE DEHYDROGENASE, MITOCHONDRIAL"/>
    <property type="match status" value="1"/>
</dbReference>
<dbReference type="Gene3D" id="3.40.605.10">
    <property type="entry name" value="Aldehyde Dehydrogenase, Chain A, domain 1"/>
    <property type="match status" value="1"/>
</dbReference>
<dbReference type="OrthoDB" id="9812625at2"/>
<dbReference type="FunFam" id="3.40.605.10:FF:000005">
    <property type="entry name" value="Succinate-semialdehyde dehydrogenase I"/>
    <property type="match status" value="1"/>
</dbReference>
<dbReference type="CDD" id="cd07103">
    <property type="entry name" value="ALDH_F5_SSADH_GabD"/>
    <property type="match status" value="1"/>
</dbReference>
<dbReference type="InterPro" id="IPR050740">
    <property type="entry name" value="Aldehyde_DH_Superfamily"/>
</dbReference>
<accession>A0A2U2ARI9</accession>
<dbReference type="InterPro" id="IPR016162">
    <property type="entry name" value="Ald_DH_N"/>
</dbReference>
<dbReference type="InterPro" id="IPR016160">
    <property type="entry name" value="Ald_DH_CS_CYS"/>
</dbReference>
<reference evidence="6 7" key="2">
    <citation type="submission" date="2018-05" db="EMBL/GenBank/DDBJ databases">
        <title>Ignatzschineria dubaiensis sp. nov., isolated from necrotic foot tissues of dromedaries (Camelus dromedarius) and associated maggots in Dubai, United Arab Emirates.</title>
        <authorList>
            <person name="Tsang C.C."/>
            <person name="Tang J.Y.M."/>
            <person name="Fong J.Y.H."/>
            <person name="Kinne J."/>
            <person name="Lee H.H."/>
            <person name="Joseph M."/>
            <person name="Jose S."/>
            <person name="Schuster R.K."/>
            <person name="Tang Y."/>
            <person name="Sivakumar S."/>
            <person name="Chen J.H.K."/>
            <person name="Teng J.L.L."/>
            <person name="Lau S.K.P."/>
            <person name="Wernery U."/>
            <person name="Woo P.C.Y."/>
        </authorList>
    </citation>
    <scope>NUCLEOTIDE SEQUENCE [LARGE SCALE GENOMIC DNA]</scope>
    <source>
        <strain evidence="6">UAE-HKU57</strain>
        <strain evidence="7">UAE-HKU58</strain>
    </source>
</reference>
<protein>
    <submittedName>
        <fullName evidence="4">Succinate-semialdehyde dehydrogenase (NADP(+))</fullName>
    </submittedName>
</protein>